<keyword evidence="8 11" id="KW-0067">ATP-binding</keyword>
<dbReference type="InterPro" id="IPR001245">
    <property type="entry name" value="Ser-Thr/Tyr_kinase_cat_dom"/>
</dbReference>
<feature type="chain" id="PRO_5043361428" description="Protein kinase domain-containing protein" evidence="13">
    <location>
        <begin position="24"/>
        <end position="450"/>
    </location>
</feature>
<sequence length="450" mass="49175">MAFPFNLLFTSLFLILSFSLDQSQELASTDPAYYYNLCSTSTCGNLSLPYPFAFPTFCGHPDIKVTCTDNVLLCSSELPEAEPNRVVSNFSFDAAGISVSIAFISLFGCGPVTRKHFIVGRGPFSLDNEYNYGTHLNCTQPPRSAAPGSLVSSSCLGCKGIPKGEKKDPDQHLAWVVKVLEESVVPALVGMVEDVRTLFPKNRKTKISKGVVAANITDLPAPSPKTSLIDWIEKFYHATPLENHLDDNLHTLCAAISVSASVVALAVISTTVAICVVRHKGKGKNNGKIAASNEFGSPTHYKDVADGISPARYSYSQIKKFTSNFSTKLGEGGFGSIYKGFIQGSGNVAIKLLKLLGYSSQDKKEALVYEFMENGSLDKYFFDEKQEEQYVGKQSISALTSRQLYDIAVETANGILYLHEECRSRILHLDIKPHNVLLNSTFSARVAEQK</sequence>
<gene>
    <name evidence="15" type="ORF">H6P81_002701</name>
</gene>
<dbReference type="Gene3D" id="1.10.510.10">
    <property type="entry name" value="Transferase(Phosphotransferase) domain 1"/>
    <property type="match status" value="1"/>
</dbReference>
<evidence type="ECO:0000256" key="9">
    <source>
        <dbReference type="ARBA" id="ARBA00022989"/>
    </source>
</evidence>
<dbReference type="Pfam" id="PF07714">
    <property type="entry name" value="PK_Tyr_Ser-Thr"/>
    <property type="match status" value="1"/>
</dbReference>
<evidence type="ECO:0000256" key="5">
    <source>
        <dbReference type="ARBA" id="ARBA00022729"/>
    </source>
</evidence>
<evidence type="ECO:0000256" key="11">
    <source>
        <dbReference type="PROSITE-ProRule" id="PRU10141"/>
    </source>
</evidence>
<proteinExistence type="inferred from homology"/>
<dbReference type="SUPFAM" id="SSF56112">
    <property type="entry name" value="Protein kinase-like (PK-like)"/>
    <property type="match status" value="1"/>
</dbReference>
<dbReference type="InterPro" id="IPR000719">
    <property type="entry name" value="Prot_kinase_dom"/>
</dbReference>
<evidence type="ECO:0000259" key="14">
    <source>
        <dbReference type="PROSITE" id="PS50011"/>
    </source>
</evidence>
<organism evidence="15 16">
    <name type="scientific">Aristolochia fimbriata</name>
    <name type="common">White veined hardy Dutchman's pipe vine</name>
    <dbReference type="NCBI Taxonomy" id="158543"/>
    <lineage>
        <taxon>Eukaryota</taxon>
        <taxon>Viridiplantae</taxon>
        <taxon>Streptophyta</taxon>
        <taxon>Embryophyta</taxon>
        <taxon>Tracheophyta</taxon>
        <taxon>Spermatophyta</taxon>
        <taxon>Magnoliopsida</taxon>
        <taxon>Magnoliidae</taxon>
        <taxon>Piperales</taxon>
        <taxon>Aristolochiaceae</taxon>
        <taxon>Aristolochia</taxon>
    </lineage>
</organism>
<accession>A0AAV7FF24</accession>
<keyword evidence="9" id="KW-1133">Transmembrane helix</keyword>
<comment type="caution">
    <text evidence="15">The sequence shown here is derived from an EMBL/GenBank/DDBJ whole genome shotgun (WGS) entry which is preliminary data.</text>
</comment>
<evidence type="ECO:0000256" key="10">
    <source>
        <dbReference type="ARBA" id="ARBA00023136"/>
    </source>
</evidence>
<evidence type="ECO:0000256" key="1">
    <source>
        <dbReference type="ARBA" id="ARBA00004167"/>
    </source>
</evidence>
<keyword evidence="10" id="KW-0472">Membrane</keyword>
<keyword evidence="3" id="KW-0808">Transferase</keyword>
<evidence type="ECO:0000313" key="15">
    <source>
        <dbReference type="EMBL" id="KAG9458193.1"/>
    </source>
</evidence>
<evidence type="ECO:0000256" key="2">
    <source>
        <dbReference type="ARBA" id="ARBA00022527"/>
    </source>
</evidence>
<dbReference type="Proteomes" id="UP000825729">
    <property type="component" value="Unassembled WGS sequence"/>
</dbReference>
<dbReference type="Gene3D" id="3.30.200.20">
    <property type="entry name" value="Phosphorylase Kinase, domain 1"/>
    <property type="match status" value="1"/>
</dbReference>
<keyword evidence="16" id="KW-1185">Reference proteome</keyword>
<feature type="domain" description="Protein kinase" evidence="14">
    <location>
        <begin position="274"/>
        <end position="450"/>
    </location>
</feature>
<evidence type="ECO:0000256" key="12">
    <source>
        <dbReference type="RuleBase" id="RU000304"/>
    </source>
</evidence>
<evidence type="ECO:0000313" key="16">
    <source>
        <dbReference type="Proteomes" id="UP000825729"/>
    </source>
</evidence>
<comment type="similarity">
    <text evidence="12">Belongs to the protein kinase superfamily.</text>
</comment>
<dbReference type="GO" id="GO:0004674">
    <property type="term" value="F:protein serine/threonine kinase activity"/>
    <property type="evidence" value="ECO:0007669"/>
    <property type="project" value="UniProtKB-KW"/>
</dbReference>
<name>A0AAV7FF24_ARIFI</name>
<dbReference type="GO" id="GO:0016020">
    <property type="term" value="C:membrane"/>
    <property type="evidence" value="ECO:0007669"/>
    <property type="project" value="UniProtKB-SubCell"/>
</dbReference>
<keyword evidence="7" id="KW-0418">Kinase</keyword>
<comment type="subcellular location">
    <subcellularLocation>
        <location evidence="1">Membrane</location>
        <topology evidence="1">Single-pass membrane protein</topology>
    </subcellularLocation>
</comment>
<evidence type="ECO:0000256" key="7">
    <source>
        <dbReference type="ARBA" id="ARBA00022777"/>
    </source>
</evidence>
<dbReference type="PROSITE" id="PS00108">
    <property type="entry name" value="PROTEIN_KINASE_ST"/>
    <property type="match status" value="1"/>
</dbReference>
<dbReference type="AlphaFoldDB" id="A0AAV7FF24"/>
<keyword evidence="6 11" id="KW-0547">Nucleotide-binding</keyword>
<dbReference type="EMBL" id="JAINDJ010000002">
    <property type="protein sequence ID" value="KAG9458193.1"/>
    <property type="molecule type" value="Genomic_DNA"/>
</dbReference>
<keyword evidence="5 13" id="KW-0732">Signal</keyword>
<dbReference type="PANTHER" id="PTHR47974">
    <property type="entry name" value="OS07G0415500 PROTEIN"/>
    <property type="match status" value="1"/>
</dbReference>
<dbReference type="GO" id="GO:0005524">
    <property type="term" value="F:ATP binding"/>
    <property type="evidence" value="ECO:0007669"/>
    <property type="project" value="UniProtKB-UniRule"/>
</dbReference>
<feature type="binding site" evidence="11">
    <location>
        <position position="351"/>
    </location>
    <ligand>
        <name>ATP</name>
        <dbReference type="ChEBI" id="CHEBI:30616"/>
    </ligand>
</feature>
<feature type="signal peptide" evidence="13">
    <location>
        <begin position="1"/>
        <end position="23"/>
    </location>
</feature>
<evidence type="ECO:0000256" key="6">
    <source>
        <dbReference type="ARBA" id="ARBA00022741"/>
    </source>
</evidence>
<dbReference type="InterPro" id="IPR011009">
    <property type="entry name" value="Kinase-like_dom_sf"/>
</dbReference>
<evidence type="ECO:0000256" key="4">
    <source>
        <dbReference type="ARBA" id="ARBA00022692"/>
    </source>
</evidence>
<keyword evidence="2 12" id="KW-0723">Serine/threonine-protein kinase</keyword>
<dbReference type="PROSITE" id="PS00107">
    <property type="entry name" value="PROTEIN_KINASE_ATP"/>
    <property type="match status" value="1"/>
</dbReference>
<dbReference type="InterPro" id="IPR017441">
    <property type="entry name" value="Protein_kinase_ATP_BS"/>
</dbReference>
<dbReference type="InterPro" id="IPR008271">
    <property type="entry name" value="Ser/Thr_kinase_AS"/>
</dbReference>
<keyword evidence="4" id="KW-0812">Transmembrane</keyword>
<evidence type="ECO:0000256" key="13">
    <source>
        <dbReference type="SAM" id="SignalP"/>
    </source>
</evidence>
<reference evidence="15 16" key="1">
    <citation type="submission" date="2021-07" db="EMBL/GenBank/DDBJ databases">
        <title>The Aristolochia fimbriata genome: insights into angiosperm evolution, floral development and chemical biosynthesis.</title>
        <authorList>
            <person name="Jiao Y."/>
        </authorList>
    </citation>
    <scope>NUCLEOTIDE SEQUENCE [LARGE SCALE GENOMIC DNA]</scope>
    <source>
        <strain evidence="15">IBCAS-2021</strain>
        <tissue evidence="15">Leaf</tissue>
    </source>
</reference>
<protein>
    <recommendedName>
        <fullName evidence="14">Protein kinase domain-containing protein</fullName>
    </recommendedName>
</protein>
<evidence type="ECO:0000256" key="3">
    <source>
        <dbReference type="ARBA" id="ARBA00022679"/>
    </source>
</evidence>
<dbReference type="PROSITE" id="PS50011">
    <property type="entry name" value="PROTEIN_KINASE_DOM"/>
    <property type="match status" value="1"/>
</dbReference>
<dbReference type="PANTHER" id="PTHR47974:SF9">
    <property type="entry name" value="RECEPTOR-LIKE SERINE_THREONINE-PROTEIN KINASE"/>
    <property type="match status" value="1"/>
</dbReference>
<evidence type="ECO:0000256" key="8">
    <source>
        <dbReference type="ARBA" id="ARBA00022840"/>
    </source>
</evidence>